<dbReference type="InterPro" id="IPR043519">
    <property type="entry name" value="NT_sf"/>
</dbReference>
<dbReference type="Pfam" id="PF01909">
    <property type="entry name" value="NTP_transf_2"/>
    <property type="match status" value="1"/>
</dbReference>
<evidence type="ECO:0000256" key="1">
    <source>
        <dbReference type="ARBA" id="ARBA00001946"/>
    </source>
</evidence>
<comment type="caution">
    <text evidence="11">The sequence shown here is derived from an EMBL/GenBank/DDBJ whole genome shotgun (WGS) entry which is preliminary data.</text>
</comment>
<proteinExistence type="inferred from homology"/>
<gene>
    <name evidence="11" type="ORF">ADU59_24750</name>
</gene>
<evidence type="ECO:0000313" key="12">
    <source>
        <dbReference type="Proteomes" id="UP000093111"/>
    </source>
</evidence>
<dbReference type="GO" id="GO:0005524">
    <property type="term" value="F:ATP binding"/>
    <property type="evidence" value="ECO:0007669"/>
    <property type="project" value="UniProtKB-KW"/>
</dbReference>
<comment type="similarity">
    <text evidence="9">Belongs to the MntA antitoxin family.</text>
</comment>
<dbReference type="PANTHER" id="PTHR33571:SF12">
    <property type="entry name" value="BSL3053 PROTEIN"/>
    <property type="match status" value="1"/>
</dbReference>
<feature type="domain" description="Polymerase nucleotidyl transferase" evidence="10">
    <location>
        <begin position="23"/>
        <end position="92"/>
    </location>
</feature>
<evidence type="ECO:0000256" key="7">
    <source>
        <dbReference type="ARBA" id="ARBA00022840"/>
    </source>
</evidence>
<evidence type="ECO:0000256" key="3">
    <source>
        <dbReference type="ARBA" id="ARBA00022679"/>
    </source>
</evidence>
<evidence type="ECO:0000256" key="2">
    <source>
        <dbReference type="ARBA" id="ARBA00022649"/>
    </source>
</evidence>
<evidence type="ECO:0000259" key="10">
    <source>
        <dbReference type="Pfam" id="PF01909"/>
    </source>
</evidence>
<keyword evidence="4" id="KW-0548">Nucleotidyltransferase</keyword>
<dbReference type="RefSeq" id="WP_068957688.1">
    <property type="nucleotide sequence ID" value="NZ_LGLV01000017.1"/>
</dbReference>
<keyword evidence="3" id="KW-0808">Transferase</keyword>
<reference evidence="11 12" key="1">
    <citation type="journal article" date="2016" name="Syst. Appl. Microbiol.">
        <title>Pararhizobium polonicum sp. nov. isolated from tumors on stone fruit rootstocks.</title>
        <authorList>
            <person name="Pulawska J."/>
            <person name="Kuzmanovic N."/>
            <person name="Willems A."/>
            <person name="Pothier J.F."/>
        </authorList>
    </citation>
    <scope>NUCLEOTIDE SEQUENCE [LARGE SCALE GENOMIC DNA]</scope>
    <source>
        <strain evidence="11 12">F5.1</strain>
    </source>
</reference>
<dbReference type="OrthoDB" id="559450at2"/>
<dbReference type="GO" id="GO:0046872">
    <property type="term" value="F:metal ion binding"/>
    <property type="evidence" value="ECO:0007669"/>
    <property type="project" value="UniProtKB-KW"/>
</dbReference>
<dbReference type="InterPro" id="IPR002934">
    <property type="entry name" value="Polymerase_NTP_transf_dom"/>
</dbReference>
<sequence>MIRSDAIARLQAQADTVRGMGATALYVFGSTVRDTAHAASDLDLFIDYDPASRFNAFDLIGIKLLLEAELAVPIDITTRDGLHPVLKSGIEKTAVQVF</sequence>
<evidence type="ECO:0000256" key="8">
    <source>
        <dbReference type="ARBA" id="ARBA00022842"/>
    </source>
</evidence>
<accession>A0A1C7NZR5</accession>
<dbReference type="STRING" id="1612624.ADU59_24750"/>
<evidence type="ECO:0000256" key="6">
    <source>
        <dbReference type="ARBA" id="ARBA00022741"/>
    </source>
</evidence>
<comment type="cofactor">
    <cofactor evidence="1">
        <name>Mg(2+)</name>
        <dbReference type="ChEBI" id="CHEBI:18420"/>
    </cofactor>
</comment>
<protein>
    <submittedName>
        <fullName evidence="11">DNA polymerase III subunit beta</fullName>
    </submittedName>
</protein>
<dbReference type="PANTHER" id="PTHR33571">
    <property type="entry name" value="SSL8005 PROTEIN"/>
    <property type="match status" value="1"/>
</dbReference>
<evidence type="ECO:0000256" key="5">
    <source>
        <dbReference type="ARBA" id="ARBA00022723"/>
    </source>
</evidence>
<organism evidence="11 12">
    <name type="scientific">Pararhizobium polonicum</name>
    <dbReference type="NCBI Taxonomy" id="1612624"/>
    <lineage>
        <taxon>Bacteria</taxon>
        <taxon>Pseudomonadati</taxon>
        <taxon>Pseudomonadota</taxon>
        <taxon>Alphaproteobacteria</taxon>
        <taxon>Hyphomicrobiales</taxon>
        <taxon>Rhizobiaceae</taxon>
        <taxon>Rhizobium/Agrobacterium group</taxon>
        <taxon>Pararhizobium</taxon>
    </lineage>
</organism>
<name>A0A1C7NZR5_9HYPH</name>
<dbReference type="EMBL" id="LGLV01000017">
    <property type="protein sequence ID" value="OBZ92974.1"/>
    <property type="molecule type" value="Genomic_DNA"/>
</dbReference>
<dbReference type="CDD" id="cd05403">
    <property type="entry name" value="NT_KNTase_like"/>
    <property type="match status" value="1"/>
</dbReference>
<dbReference type="AlphaFoldDB" id="A0A1C7NZR5"/>
<keyword evidence="8" id="KW-0460">Magnesium</keyword>
<keyword evidence="7" id="KW-0067">ATP-binding</keyword>
<evidence type="ECO:0000313" key="11">
    <source>
        <dbReference type="EMBL" id="OBZ92974.1"/>
    </source>
</evidence>
<keyword evidence="2" id="KW-1277">Toxin-antitoxin system</keyword>
<dbReference type="Proteomes" id="UP000093111">
    <property type="component" value="Unassembled WGS sequence"/>
</dbReference>
<keyword evidence="12" id="KW-1185">Reference proteome</keyword>
<evidence type="ECO:0000256" key="4">
    <source>
        <dbReference type="ARBA" id="ARBA00022695"/>
    </source>
</evidence>
<evidence type="ECO:0000256" key="9">
    <source>
        <dbReference type="ARBA" id="ARBA00038276"/>
    </source>
</evidence>
<keyword evidence="6" id="KW-0547">Nucleotide-binding</keyword>
<keyword evidence="5" id="KW-0479">Metal-binding</keyword>
<dbReference type="Gene3D" id="3.30.460.10">
    <property type="entry name" value="Beta Polymerase, domain 2"/>
    <property type="match status" value="1"/>
</dbReference>
<dbReference type="SUPFAM" id="SSF81301">
    <property type="entry name" value="Nucleotidyltransferase"/>
    <property type="match status" value="1"/>
</dbReference>
<dbReference type="GO" id="GO:0016779">
    <property type="term" value="F:nucleotidyltransferase activity"/>
    <property type="evidence" value="ECO:0007669"/>
    <property type="project" value="UniProtKB-KW"/>
</dbReference>
<dbReference type="InterPro" id="IPR052038">
    <property type="entry name" value="Type-VII_TA_antitoxin"/>
</dbReference>